<accession>A0A1G7UPR2</accession>
<proteinExistence type="predicted"/>
<reference evidence="3 4" key="1">
    <citation type="submission" date="2016-10" db="EMBL/GenBank/DDBJ databases">
        <authorList>
            <person name="de Groot N.N."/>
        </authorList>
    </citation>
    <scope>NUCLEOTIDE SEQUENCE [LARGE SCALE GENOMIC DNA]</scope>
    <source>
        <strain evidence="3 4">CGMCC 1.10267</strain>
    </source>
</reference>
<dbReference type="Pfam" id="PF08239">
    <property type="entry name" value="SH3_3"/>
    <property type="match status" value="1"/>
</dbReference>
<feature type="domain" description="SH3b" evidence="2">
    <location>
        <begin position="34"/>
        <end position="85"/>
    </location>
</feature>
<dbReference type="Gene3D" id="2.60.20.10">
    <property type="entry name" value="Crystallins"/>
    <property type="match status" value="1"/>
</dbReference>
<organism evidence="3 4">
    <name type="scientific">Pelagibacterium luteolum</name>
    <dbReference type="NCBI Taxonomy" id="440168"/>
    <lineage>
        <taxon>Bacteria</taxon>
        <taxon>Pseudomonadati</taxon>
        <taxon>Pseudomonadota</taxon>
        <taxon>Alphaproteobacteria</taxon>
        <taxon>Hyphomicrobiales</taxon>
        <taxon>Devosiaceae</taxon>
        <taxon>Pelagibacterium</taxon>
    </lineage>
</organism>
<dbReference type="AlphaFoldDB" id="A0A1G7UPR2"/>
<evidence type="ECO:0000313" key="3">
    <source>
        <dbReference type="EMBL" id="SDG49328.1"/>
    </source>
</evidence>
<dbReference type="InterPro" id="IPR003646">
    <property type="entry name" value="SH3-like_bac-type"/>
</dbReference>
<keyword evidence="4" id="KW-1185">Reference proteome</keyword>
<dbReference type="Gene3D" id="2.30.30.40">
    <property type="entry name" value="SH3 Domains"/>
    <property type="match status" value="1"/>
</dbReference>
<protein>
    <submittedName>
        <fullName evidence="3">SH3 domain-containing protein</fullName>
    </submittedName>
</protein>
<evidence type="ECO:0000313" key="4">
    <source>
        <dbReference type="Proteomes" id="UP000199495"/>
    </source>
</evidence>
<evidence type="ECO:0000256" key="1">
    <source>
        <dbReference type="SAM" id="SignalP"/>
    </source>
</evidence>
<dbReference type="RefSeq" id="WP_090594232.1">
    <property type="nucleotide sequence ID" value="NZ_FNCS01000003.1"/>
</dbReference>
<dbReference type="EMBL" id="FNCS01000003">
    <property type="protein sequence ID" value="SDG49328.1"/>
    <property type="molecule type" value="Genomic_DNA"/>
</dbReference>
<dbReference type="STRING" id="440168.SAMN04487974_103193"/>
<dbReference type="OrthoDB" id="8457065at2"/>
<dbReference type="SUPFAM" id="SSF49695">
    <property type="entry name" value="gamma-Crystallin-like"/>
    <property type="match status" value="1"/>
</dbReference>
<feature type="signal peptide" evidence="1">
    <location>
        <begin position="1"/>
        <end position="23"/>
    </location>
</feature>
<dbReference type="InterPro" id="IPR011024">
    <property type="entry name" value="G_crystallin-like"/>
</dbReference>
<feature type="chain" id="PRO_5011603195" evidence="1">
    <location>
        <begin position="24"/>
        <end position="212"/>
    </location>
</feature>
<dbReference type="Proteomes" id="UP000199495">
    <property type="component" value="Unassembled WGS sequence"/>
</dbReference>
<name>A0A1G7UPR2_9HYPH</name>
<keyword evidence="1" id="KW-0732">Signal</keyword>
<sequence length="212" mass="22538">MSIAKFAAAAVLAIVGVFGGVSATFAYEAAATAALNVRTGPGTNFAVVGALSANQIVEVTECNASNTWCNVRAANIRGWASARYLRPLGSTTPPTRPQPVQPDVGFSINTPGFSVQIGSGNNRPQPAPTGRVCFYEDYDYAGRSFCTRTGEQDRSLDNFWNDRIRSARVEGNTSATVCTGSNFSGRCASIDRSIRNLGMLADNISSYYVGNR</sequence>
<gene>
    <name evidence="3" type="ORF">SAMN04487974_103193</name>
</gene>
<evidence type="ECO:0000259" key="2">
    <source>
        <dbReference type="Pfam" id="PF08239"/>
    </source>
</evidence>
<dbReference type="Pfam" id="PF03995">
    <property type="entry name" value="Inhibitor_I36"/>
    <property type="match status" value="1"/>
</dbReference>